<dbReference type="EMBL" id="GBXM01095815">
    <property type="protein sequence ID" value="JAH12762.1"/>
    <property type="molecule type" value="Transcribed_RNA"/>
</dbReference>
<protein>
    <submittedName>
        <fullName evidence="1">Uncharacterized protein</fullName>
    </submittedName>
</protein>
<name>A0A0E9Q8D2_ANGAN</name>
<reference evidence="1" key="2">
    <citation type="journal article" date="2015" name="Fish Shellfish Immunol.">
        <title>Early steps in the European eel (Anguilla anguilla)-Vibrio vulnificus interaction in the gills: Role of the RtxA13 toxin.</title>
        <authorList>
            <person name="Callol A."/>
            <person name="Pajuelo D."/>
            <person name="Ebbesson L."/>
            <person name="Teles M."/>
            <person name="MacKenzie S."/>
            <person name="Amaro C."/>
        </authorList>
    </citation>
    <scope>NUCLEOTIDE SEQUENCE</scope>
</reference>
<sequence length="87" mass="10087">MMALQRGAPHTPGTGTLWTRVLTGTWWRTWESLYEKGPYAMAYFTPYMNGSTLFTCLIKNRALKHRSLYSTRFYQNFVNLLPGTSQT</sequence>
<accession>A0A0E9Q8D2</accession>
<reference evidence="1" key="1">
    <citation type="submission" date="2014-11" db="EMBL/GenBank/DDBJ databases">
        <authorList>
            <person name="Amaro Gonzalez C."/>
        </authorList>
    </citation>
    <scope>NUCLEOTIDE SEQUENCE</scope>
</reference>
<dbReference type="AlphaFoldDB" id="A0A0E9Q8D2"/>
<proteinExistence type="predicted"/>
<organism evidence="1">
    <name type="scientific">Anguilla anguilla</name>
    <name type="common">European freshwater eel</name>
    <name type="synonym">Muraena anguilla</name>
    <dbReference type="NCBI Taxonomy" id="7936"/>
    <lineage>
        <taxon>Eukaryota</taxon>
        <taxon>Metazoa</taxon>
        <taxon>Chordata</taxon>
        <taxon>Craniata</taxon>
        <taxon>Vertebrata</taxon>
        <taxon>Euteleostomi</taxon>
        <taxon>Actinopterygii</taxon>
        <taxon>Neopterygii</taxon>
        <taxon>Teleostei</taxon>
        <taxon>Anguilliformes</taxon>
        <taxon>Anguillidae</taxon>
        <taxon>Anguilla</taxon>
    </lineage>
</organism>
<evidence type="ECO:0000313" key="1">
    <source>
        <dbReference type="EMBL" id="JAH12762.1"/>
    </source>
</evidence>